<gene>
    <name evidence="2" type="ORF">PHMEG_00019666</name>
</gene>
<organism evidence="2 3">
    <name type="scientific">Phytophthora megakarya</name>
    <dbReference type="NCBI Taxonomy" id="4795"/>
    <lineage>
        <taxon>Eukaryota</taxon>
        <taxon>Sar</taxon>
        <taxon>Stramenopiles</taxon>
        <taxon>Oomycota</taxon>
        <taxon>Peronosporomycetes</taxon>
        <taxon>Peronosporales</taxon>
        <taxon>Peronosporaceae</taxon>
        <taxon>Phytophthora</taxon>
    </lineage>
</organism>
<keyword evidence="3" id="KW-1185">Reference proteome</keyword>
<sequence length="142" mass="16222">MMIASNQQVLNGTTKYNSARRRANQIANIMSHNGTFVFTDTVPTSTDVVSPGRPKVRKQQQISEKKKRIGESKQKATKLVQGTITPVPRLEKLKTLLENDYCYKTNQQKSQPLSERDECETNIWYFSPQWFVTKAPKAITKS</sequence>
<accession>A0A225VSW5</accession>
<evidence type="ECO:0000256" key="1">
    <source>
        <dbReference type="SAM" id="MobiDB-lite"/>
    </source>
</evidence>
<evidence type="ECO:0000313" key="3">
    <source>
        <dbReference type="Proteomes" id="UP000198211"/>
    </source>
</evidence>
<proteinExistence type="predicted"/>
<feature type="region of interest" description="Disordered" evidence="1">
    <location>
        <begin position="43"/>
        <end position="74"/>
    </location>
</feature>
<evidence type="ECO:0000313" key="2">
    <source>
        <dbReference type="EMBL" id="OWZ07877.1"/>
    </source>
</evidence>
<dbReference type="AlphaFoldDB" id="A0A225VSW5"/>
<dbReference type="OrthoDB" id="129337at2759"/>
<dbReference type="EMBL" id="NBNE01003363">
    <property type="protein sequence ID" value="OWZ07877.1"/>
    <property type="molecule type" value="Genomic_DNA"/>
</dbReference>
<name>A0A225VSW5_9STRA</name>
<dbReference type="Proteomes" id="UP000198211">
    <property type="component" value="Unassembled WGS sequence"/>
</dbReference>
<reference evidence="3" key="1">
    <citation type="submission" date="2017-03" db="EMBL/GenBank/DDBJ databases">
        <title>Phytopthora megakarya and P. palmivora, two closely related causual agents of cacao black pod achieved similar genome size and gene model numbers by different mechanisms.</title>
        <authorList>
            <person name="Ali S."/>
            <person name="Shao J."/>
            <person name="Larry D.J."/>
            <person name="Kronmiller B."/>
            <person name="Shen D."/>
            <person name="Strem M.D."/>
            <person name="Melnick R.L."/>
            <person name="Guiltinan M.J."/>
            <person name="Tyler B.M."/>
            <person name="Meinhardt L.W."/>
            <person name="Bailey B.A."/>
        </authorList>
    </citation>
    <scope>NUCLEOTIDE SEQUENCE [LARGE SCALE GENOMIC DNA]</scope>
    <source>
        <strain evidence="3">zdho120</strain>
    </source>
</reference>
<protein>
    <submittedName>
        <fullName evidence="2">Uncharacterized protein</fullName>
    </submittedName>
</protein>
<comment type="caution">
    <text evidence="2">The sequence shown here is derived from an EMBL/GenBank/DDBJ whole genome shotgun (WGS) entry which is preliminary data.</text>
</comment>